<feature type="domain" description="NAD-dependent epimerase/dehydratase" evidence="2">
    <location>
        <begin position="8"/>
        <end position="228"/>
    </location>
</feature>
<organism evidence="3 4">
    <name type="scientific">Gracilibacillus salinarum</name>
    <dbReference type="NCBI Taxonomy" id="2932255"/>
    <lineage>
        <taxon>Bacteria</taxon>
        <taxon>Bacillati</taxon>
        <taxon>Bacillota</taxon>
        <taxon>Bacilli</taxon>
        <taxon>Bacillales</taxon>
        <taxon>Bacillaceae</taxon>
        <taxon>Gracilibacillus</taxon>
    </lineage>
</organism>
<gene>
    <name evidence="3" type="ORF">MUN87_19885</name>
</gene>
<evidence type="ECO:0000256" key="1">
    <source>
        <dbReference type="ARBA" id="ARBA00007637"/>
    </source>
</evidence>
<comment type="similarity">
    <text evidence="1">Belongs to the NAD(P)-dependent epimerase/dehydratase family.</text>
</comment>
<dbReference type="PANTHER" id="PTHR43000">
    <property type="entry name" value="DTDP-D-GLUCOSE 4,6-DEHYDRATASE-RELATED"/>
    <property type="match status" value="1"/>
</dbReference>
<dbReference type="EMBL" id="CP095071">
    <property type="protein sequence ID" value="UOQ84883.1"/>
    <property type="molecule type" value="Genomic_DNA"/>
</dbReference>
<dbReference type="InterPro" id="IPR036291">
    <property type="entry name" value="NAD(P)-bd_dom_sf"/>
</dbReference>
<evidence type="ECO:0000313" key="3">
    <source>
        <dbReference type="EMBL" id="UOQ84883.1"/>
    </source>
</evidence>
<dbReference type="Gene3D" id="3.40.50.720">
    <property type="entry name" value="NAD(P)-binding Rossmann-like Domain"/>
    <property type="match status" value="1"/>
</dbReference>
<protein>
    <submittedName>
        <fullName evidence="3">NAD-dependent epimerase/dehydratase family protein</fullName>
    </submittedName>
</protein>
<dbReference type="Gene3D" id="3.90.25.10">
    <property type="entry name" value="UDP-galactose 4-epimerase, domain 1"/>
    <property type="match status" value="1"/>
</dbReference>
<evidence type="ECO:0000259" key="2">
    <source>
        <dbReference type="Pfam" id="PF01370"/>
    </source>
</evidence>
<reference evidence="3 4" key="1">
    <citation type="submission" date="2022-04" db="EMBL/GenBank/DDBJ databases">
        <title>Gracilibacillus sp. isolated from saltern.</title>
        <authorList>
            <person name="Won M."/>
            <person name="Lee C.-M."/>
            <person name="Woen H.-Y."/>
            <person name="Kwon S.-W."/>
        </authorList>
    </citation>
    <scope>NUCLEOTIDE SEQUENCE [LARGE SCALE GENOMIC DNA]</scope>
    <source>
        <strain evidence="3 4">SSPM10-3</strain>
    </source>
</reference>
<dbReference type="Proteomes" id="UP000831537">
    <property type="component" value="Chromosome"/>
</dbReference>
<name>A0ABY4GKJ1_9BACI</name>
<dbReference type="Pfam" id="PF01370">
    <property type="entry name" value="Epimerase"/>
    <property type="match status" value="1"/>
</dbReference>
<dbReference type="SUPFAM" id="SSF51735">
    <property type="entry name" value="NAD(P)-binding Rossmann-fold domains"/>
    <property type="match status" value="1"/>
</dbReference>
<dbReference type="RefSeq" id="WP_244743345.1">
    <property type="nucleotide sequence ID" value="NZ_CP095071.1"/>
</dbReference>
<proteinExistence type="inferred from homology"/>
<dbReference type="InterPro" id="IPR001509">
    <property type="entry name" value="Epimerase_deHydtase"/>
</dbReference>
<evidence type="ECO:0000313" key="4">
    <source>
        <dbReference type="Proteomes" id="UP000831537"/>
    </source>
</evidence>
<sequence length="315" mass="35071">MTNNKKLLITGASGFTGQHACRYFQEKGFDITAVSHTANQLEMNWIKCNLTKQEQVKQLITNTKPDYVLHLAGQNNVSHSWKNPVQSIETNLLATLYLLEAIREVVPLCRIVVAGSTLQFDPLSMNTLKHPYGVSKTLQSLLAQSWVPLYNMEIVIANPTNLIGPGPSHGVCSIIADKLAETESTNTNNLPSLTINLQAQRDFLDVRDAITAYHLLLEKGAAGDTYNVTTGKNRSLLEITKVFQSMTTSNFQIGSTTADQTDIQPVATPDRLHELGWKPAIPLRTSLADTLDYYRKRFSSSFDNMDNLRRDTDES</sequence>
<keyword evidence="4" id="KW-1185">Reference proteome</keyword>
<accession>A0ABY4GKJ1</accession>